<dbReference type="Proteomes" id="UP001143349">
    <property type="component" value="Unassembled WGS sequence"/>
</dbReference>
<dbReference type="SUPFAM" id="SSF54631">
    <property type="entry name" value="CBS-domain pair"/>
    <property type="match status" value="1"/>
</dbReference>
<reference evidence="4" key="1">
    <citation type="journal article" date="2014" name="Int. J. Syst. Evol. Microbiol.">
        <title>Complete genome sequence of Corynebacterium casei LMG S-19264T (=DSM 44701T), isolated from a smear-ripened cheese.</title>
        <authorList>
            <consortium name="US DOE Joint Genome Institute (JGI-PGF)"/>
            <person name="Walter F."/>
            <person name="Albersmeier A."/>
            <person name="Kalinowski J."/>
            <person name="Ruckert C."/>
        </authorList>
    </citation>
    <scope>NUCLEOTIDE SEQUENCE</scope>
    <source>
        <strain evidence="4">VKM B-2222</strain>
    </source>
</reference>
<dbReference type="InterPro" id="IPR046342">
    <property type="entry name" value="CBS_dom_sf"/>
</dbReference>
<keyword evidence="2" id="KW-1133">Transmembrane helix</keyword>
<feature type="domain" description="CBS" evidence="3">
    <location>
        <begin position="333"/>
        <end position="390"/>
    </location>
</feature>
<keyword evidence="1" id="KW-0129">CBS domain</keyword>
<dbReference type="CDD" id="cd04600">
    <property type="entry name" value="CBS_pair_HPP_assoc"/>
    <property type="match status" value="1"/>
</dbReference>
<sequence>MTRPAGAVLHQIAQALGPAIAPGSAREALRAGIGALAGLGISGLFLLSPAIDLQLGLYMIAPFGATSVLVFAVPNSPLAQPWSAVVGNAIAAAVGVLACMLTSDTALCIALAVGATITAMILLRAVHPPAGAVAMTAALSPDAIRELGFHFVLAPVLAGTVALVGFAMIYARLTGRRYPFRQFDEPGPHGTADHPAMERLGLSREELTEILQRYRQSLNLGVEDLARLIGAAELQAATHHTGPLTAADVMSRDLVTVSPQTRLVQVADIFRRHGFTSLPVVEDDNQFRGVIFQLHLIRRAREDAFRHDRRFLSAMSDLLNPRRSNPTRAHEIMQTDSPHVAPDTPIAALLPLLASGECDAVPVLDGPRIVGIVTQTDLISALARQSLRQELAAPDITP</sequence>
<dbReference type="Pfam" id="PF04982">
    <property type="entry name" value="TM_HPP"/>
    <property type="match status" value="1"/>
</dbReference>
<protein>
    <recommendedName>
        <fullName evidence="3">CBS domain-containing protein</fullName>
    </recommendedName>
</protein>
<evidence type="ECO:0000256" key="1">
    <source>
        <dbReference type="PROSITE-ProRule" id="PRU00703"/>
    </source>
</evidence>
<feature type="transmembrane region" description="Helical" evidence="2">
    <location>
        <begin position="147"/>
        <end position="171"/>
    </location>
</feature>
<feature type="domain" description="CBS" evidence="3">
    <location>
        <begin position="250"/>
        <end position="309"/>
    </location>
</feature>
<dbReference type="InterPro" id="IPR007065">
    <property type="entry name" value="HPP"/>
</dbReference>
<keyword evidence="2" id="KW-0812">Transmembrane</keyword>
<gene>
    <name evidence="4" type="ORF">GCM10017635_04390</name>
</gene>
<keyword evidence="5" id="KW-1185">Reference proteome</keyword>
<evidence type="ECO:0000313" key="4">
    <source>
        <dbReference type="EMBL" id="GLK62970.1"/>
    </source>
</evidence>
<dbReference type="EMBL" id="BSFH01000008">
    <property type="protein sequence ID" value="GLK62970.1"/>
    <property type="molecule type" value="Genomic_DNA"/>
</dbReference>
<proteinExistence type="predicted"/>
<evidence type="ECO:0000313" key="5">
    <source>
        <dbReference type="Proteomes" id="UP001143349"/>
    </source>
</evidence>
<evidence type="ECO:0000256" key="2">
    <source>
        <dbReference type="SAM" id="Phobius"/>
    </source>
</evidence>
<dbReference type="PROSITE" id="PS51371">
    <property type="entry name" value="CBS"/>
    <property type="match status" value="2"/>
</dbReference>
<dbReference type="Gene3D" id="3.10.580.10">
    <property type="entry name" value="CBS-domain"/>
    <property type="match status" value="1"/>
</dbReference>
<keyword evidence="2" id="KW-0472">Membrane</keyword>
<feature type="transmembrane region" description="Helical" evidence="2">
    <location>
        <begin position="106"/>
        <end position="127"/>
    </location>
</feature>
<dbReference type="PANTHER" id="PTHR33741">
    <property type="entry name" value="TRANSMEMBRANE PROTEIN DDB_G0269096-RELATED"/>
    <property type="match status" value="1"/>
</dbReference>
<feature type="transmembrane region" description="Helical" evidence="2">
    <location>
        <begin position="55"/>
        <end position="73"/>
    </location>
</feature>
<evidence type="ECO:0000259" key="3">
    <source>
        <dbReference type="PROSITE" id="PS51371"/>
    </source>
</evidence>
<feature type="transmembrane region" description="Helical" evidence="2">
    <location>
        <begin position="28"/>
        <end position="48"/>
    </location>
</feature>
<accession>A0AAD3RSP8</accession>
<dbReference type="AlphaFoldDB" id="A0AAD3RSP8"/>
<reference evidence="4" key="2">
    <citation type="submission" date="2023-01" db="EMBL/GenBank/DDBJ databases">
        <authorList>
            <person name="Sun Q."/>
            <person name="Evtushenko L."/>
        </authorList>
    </citation>
    <scope>NUCLEOTIDE SEQUENCE</scope>
    <source>
        <strain evidence="4">VKM B-2222</strain>
    </source>
</reference>
<dbReference type="InterPro" id="IPR058581">
    <property type="entry name" value="TM_HPP"/>
</dbReference>
<organism evidence="4 5">
    <name type="scientific">Paracoccus kondratievae</name>
    <dbReference type="NCBI Taxonomy" id="135740"/>
    <lineage>
        <taxon>Bacteria</taxon>
        <taxon>Pseudomonadati</taxon>
        <taxon>Pseudomonadota</taxon>
        <taxon>Alphaproteobacteria</taxon>
        <taxon>Rhodobacterales</taxon>
        <taxon>Paracoccaceae</taxon>
        <taxon>Paracoccus</taxon>
    </lineage>
</organism>
<dbReference type="Pfam" id="PF00571">
    <property type="entry name" value="CBS"/>
    <property type="match status" value="2"/>
</dbReference>
<dbReference type="SMART" id="SM00116">
    <property type="entry name" value="CBS"/>
    <property type="match status" value="2"/>
</dbReference>
<dbReference type="PANTHER" id="PTHR33741:SF5">
    <property type="entry name" value="TRANSMEMBRANE PROTEIN DDB_G0269096-RELATED"/>
    <property type="match status" value="1"/>
</dbReference>
<name>A0AAD3RSP8_9RHOB</name>
<dbReference type="RefSeq" id="WP_010397794.1">
    <property type="nucleotide sequence ID" value="NZ_BSFH01000008.1"/>
</dbReference>
<dbReference type="InterPro" id="IPR000644">
    <property type="entry name" value="CBS_dom"/>
</dbReference>
<feature type="transmembrane region" description="Helical" evidence="2">
    <location>
        <begin position="79"/>
        <end position="99"/>
    </location>
</feature>
<comment type="caution">
    <text evidence="4">The sequence shown here is derived from an EMBL/GenBank/DDBJ whole genome shotgun (WGS) entry which is preliminary data.</text>
</comment>